<accession>A0AAV2RAX1</accession>
<organism evidence="4 5">
    <name type="scientific">Meganyctiphanes norvegica</name>
    <name type="common">Northern krill</name>
    <name type="synonym">Thysanopoda norvegica</name>
    <dbReference type="NCBI Taxonomy" id="48144"/>
    <lineage>
        <taxon>Eukaryota</taxon>
        <taxon>Metazoa</taxon>
        <taxon>Ecdysozoa</taxon>
        <taxon>Arthropoda</taxon>
        <taxon>Crustacea</taxon>
        <taxon>Multicrustacea</taxon>
        <taxon>Malacostraca</taxon>
        <taxon>Eumalacostraca</taxon>
        <taxon>Eucarida</taxon>
        <taxon>Euphausiacea</taxon>
        <taxon>Euphausiidae</taxon>
        <taxon>Meganyctiphanes</taxon>
    </lineage>
</organism>
<name>A0AAV2RAX1_MEGNR</name>
<evidence type="ECO:0000256" key="1">
    <source>
        <dbReference type="ARBA" id="ARBA00022460"/>
    </source>
</evidence>
<gene>
    <name evidence="4" type="ORF">MNOR_LOCUS22223</name>
</gene>
<dbReference type="Proteomes" id="UP001497623">
    <property type="component" value="Unassembled WGS sequence"/>
</dbReference>
<evidence type="ECO:0000256" key="2">
    <source>
        <dbReference type="PROSITE-ProRule" id="PRU00497"/>
    </source>
</evidence>
<feature type="non-terminal residue" evidence="4">
    <location>
        <position position="1"/>
    </location>
</feature>
<evidence type="ECO:0000256" key="3">
    <source>
        <dbReference type="SAM" id="MobiDB-lite"/>
    </source>
</evidence>
<protein>
    <submittedName>
        <fullName evidence="4">Uncharacterized protein</fullName>
    </submittedName>
</protein>
<keyword evidence="1 2" id="KW-0193">Cuticle</keyword>
<dbReference type="PROSITE" id="PS51155">
    <property type="entry name" value="CHIT_BIND_RR_2"/>
    <property type="match status" value="1"/>
</dbReference>
<dbReference type="Pfam" id="PF00379">
    <property type="entry name" value="Chitin_bind_4"/>
    <property type="match status" value="1"/>
</dbReference>
<dbReference type="InterPro" id="IPR000618">
    <property type="entry name" value="Insect_cuticle"/>
</dbReference>
<dbReference type="InterPro" id="IPR031311">
    <property type="entry name" value="CHIT_BIND_RR_consensus"/>
</dbReference>
<dbReference type="EMBL" id="CAXKWB010018527">
    <property type="protein sequence ID" value="CAL4120938.1"/>
    <property type="molecule type" value="Genomic_DNA"/>
</dbReference>
<dbReference type="GO" id="GO:0042302">
    <property type="term" value="F:structural constituent of cuticle"/>
    <property type="evidence" value="ECO:0007669"/>
    <property type="project" value="UniProtKB-UniRule"/>
</dbReference>
<comment type="caution">
    <text evidence="4">The sequence shown here is derived from an EMBL/GenBank/DDBJ whole genome shotgun (WGS) entry which is preliminary data.</text>
</comment>
<evidence type="ECO:0000313" key="5">
    <source>
        <dbReference type="Proteomes" id="UP001497623"/>
    </source>
</evidence>
<reference evidence="4 5" key="1">
    <citation type="submission" date="2024-05" db="EMBL/GenBank/DDBJ databases">
        <authorList>
            <person name="Wallberg A."/>
        </authorList>
    </citation>
    <scope>NUCLEOTIDE SEQUENCE [LARGE SCALE GENOMIC DNA]</scope>
</reference>
<feature type="region of interest" description="Disordered" evidence="3">
    <location>
        <begin position="1"/>
        <end position="22"/>
    </location>
</feature>
<keyword evidence="5" id="KW-1185">Reference proteome</keyword>
<feature type="region of interest" description="Disordered" evidence="3">
    <location>
        <begin position="332"/>
        <end position="362"/>
    </location>
</feature>
<feature type="compositionally biased region" description="Pro residues" evidence="3">
    <location>
        <begin position="343"/>
        <end position="362"/>
    </location>
</feature>
<dbReference type="AlphaFoldDB" id="A0AAV2RAX1"/>
<dbReference type="PROSITE" id="PS00233">
    <property type="entry name" value="CHIT_BIND_RR_1"/>
    <property type="match status" value="1"/>
</dbReference>
<evidence type="ECO:0000313" key="4">
    <source>
        <dbReference type="EMBL" id="CAL4120938.1"/>
    </source>
</evidence>
<sequence length="588" mass="65323">STISPVSSTISSNSSSSNHTTSLPNCNPLTAAAAAAGNITDPICNKTFNDTQPRALRLLTSGSDIISYYYSDDSPQMSSSGSSISSSISSPSINHMGSSGVAISTPIDRSDTNFDHRSSQVGFGFKFPESTRNSRHYNPQFSIVSGSAGSNTLNNHAGTVVPLKHNNVNQINSAIQNINPYTHYNSGNINYKQVKSGSNAYNSFQGAYPTQTIYNTAQSDYNPYYTGNGNFNPQYVVNSPQNIQNYRYIPVNKYPGASQYDLHLAQSSNLASIPVNIGSIPIAQHGTSYSSYLDTSYPSANNYVQKPFKPSPQIFSYDSFQPANPYYHQSQTAAATYQDPSPYKAPDPYKTPAPYNTPAPNSYQPPVPYKAPYKAPESYNTPVPYKAPYKGPDPYQTPVPHYTTPKPATIPSYKQYTTTIAPYVHSTTHSSYNNRYPKSLDYNPPKRYYVTPKPYKYPVTTKPTYKDPHPKPVSYKHSYPSTTLAPYKKESYHDEYSSHKYKEKAAPYKYQYGVSDVYHGTSYGQFEVSDGDQVKGEYRVQLPDGRLQIVSYTADHEKGYVPTIRYEGQQIAPAAHIQYNPPNPKKLW</sequence>
<proteinExistence type="predicted"/>